<dbReference type="Proteomes" id="UP000784294">
    <property type="component" value="Unassembled WGS sequence"/>
</dbReference>
<feature type="compositionally biased region" description="Polar residues" evidence="1">
    <location>
        <begin position="53"/>
        <end position="69"/>
    </location>
</feature>
<sequence length="284" mass="31787">MEMNIGELLIDLQKIEVPSHDLVAQISETNVCEPFVESNTVTPYDKTSPPNDPSTSNHLSSSNDKVNDTEVSCKSGYHVAVEETTVVPSQVSGVTILNESKYSFNYERERSLYPAISENEWTRSFATFQQPKVASAPEISNDKAVSSSIAYELPELFKGVHLKNIYLNKTLDEVDEIESSFLRNCLEDLSDPGILTPICSLESTDVEASRNDSYECSVVLQSSSSTPPISQHPLYALIFDYALLRSKWYKTVVRFLHVTEELAKLEQSVWLLKNAYGKTEVLLS</sequence>
<dbReference type="EMBL" id="CAAALY010003609">
    <property type="protein sequence ID" value="VEL08298.1"/>
    <property type="molecule type" value="Genomic_DNA"/>
</dbReference>
<evidence type="ECO:0000256" key="1">
    <source>
        <dbReference type="SAM" id="MobiDB-lite"/>
    </source>
</evidence>
<keyword evidence="3" id="KW-1185">Reference proteome</keyword>
<evidence type="ECO:0000313" key="3">
    <source>
        <dbReference type="Proteomes" id="UP000784294"/>
    </source>
</evidence>
<evidence type="ECO:0000313" key="2">
    <source>
        <dbReference type="EMBL" id="VEL08298.1"/>
    </source>
</evidence>
<comment type="caution">
    <text evidence="2">The sequence shown here is derived from an EMBL/GenBank/DDBJ whole genome shotgun (WGS) entry which is preliminary data.</text>
</comment>
<accession>A0A448WCD4</accession>
<name>A0A448WCD4_9PLAT</name>
<protein>
    <submittedName>
        <fullName evidence="2">Uncharacterized protein</fullName>
    </submittedName>
</protein>
<reference evidence="2" key="1">
    <citation type="submission" date="2018-11" db="EMBL/GenBank/DDBJ databases">
        <authorList>
            <consortium name="Pathogen Informatics"/>
        </authorList>
    </citation>
    <scope>NUCLEOTIDE SEQUENCE</scope>
</reference>
<gene>
    <name evidence="2" type="ORF">PXEA_LOCUS1738</name>
</gene>
<dbReference type="AlphaFoldDB" id="A0A448WCD4"/>
<organism evidence="2 3">
    <name type="scientific">Protopolystoma xenopodis</name>
    <dbReference type="NCBI Taxonomy" id="117903"/>
    <lineage>
        <taxon>Eukaryota</taxon>
        <taxon>Metazoa</taxon>
        <taxon>Spiralia</taxon>
        <taxon>Lophotrochozoa</taxon>
        <taxon>Platyhelminthes</taxon>
        <taxon>Monogenea</taxon>
        <taxon>Polyopisthocotylea</taxon>
        <taxon>Polystomatidea</taxon>
        <taxon>Polystomatidae</taxon>
        <taxon>Protopolystoma</taxon>
    </lineage>
</organism>
<feature type="region of interest" description="Disordered" evidence="1">
    <location>
        <begin position="40"/>
        <end position="69"/>
    </location>
</feature>
<dbReference type="OrthoDB" id="75419at2759"/>
<proteinExistence type="predicted"/>